<feature type="compositionally biased region" description="Acidic residues" evidence="1">
    <location>
        <begin position="248"/>
        <end position="273"/>
    </location>
</feature>
<feature type="region of interest" description="Disordered" evidence="1">
    <location>
        <begin position="244"/>
        <end position="294"/>
    </location>
</feature>
<proteinExistence type="predicted"/>
<feature type="region of interest" description="Disordered" evidence="1">
    <location>
        <begin position="475"/>
        <end position="496"/>
    </location>
</feature>
<feature type="compositionally biased region" description="Acidic residues" evidence="1">
    <location>
        <begin position="283"/>
        <end position="294"/>
    </location>
</feature>
<evidence type="ECO:0000256" key="2">
    <source>
        <dbReference type="SAM" id="SignalP"/>
    </source>
</evidence>
<keyword evidence="2" id="KW-0732">Signal</keyword>
<feature type="compositionally biased region" description="Acidic residues" evidence="1">
    <location>
        <begin position="151"/>
        <end position="182"/>
    </location>
</feature>
<reference evidence="3" key="1">
    <citation type="submission" date="2018-07" db="EMBL/GenBank/DDBJ databases">
        <authorList>
            <person name="Quirk P.G."/>
            <person name="Krulwich T.A."/>
        </authorList>
    </citation>
    <scope>NUCLEOTIDE SEQUENCE</scope>
    <source>
        <strain evidence="3">Anand</strain>
    </source>
</reference>
<gene>
    <name evidence="3" type="ORF">TAT_000130300</name>
    <name evidence="4" type="ORF">TAV_000130400</name>
</gene>
<evidence type="ECO:0000313" key="4">
    <source>
        <dbReference type="EMBL" id="SVP91111.1"/>
    </source>
</evidence>
<feature type="region of interest" description="Disordered" evidence="1">
    <location>
        <begin position="140"/>
        <end position="210"/>
    </location>
</feature>
<feature type="chain" id="PRO_5036335368" evidence="2">
    <location>
        <begin position="18"/>
        <end position="496"/>
    </location>
</feature>
<feature type="compositionally biased region" description="Gly residues" evidence="1">
    <location>
        <begin position="183"/>
        <end position="210"/>
    </location>
</feature>
<feature type="signal peptide" evidence="2">
    <location>
        <begin position="1"/>
        <end position="17"/>
    </location>
</feature>
<feature type="compositionally biased region" description="Polar residues" evidence="1">
    <location>
        <begin position="425"/>
        <end position="435"/>
    </location>
</feature>
<dbReference type="VEuPathDB" id="PiroplasmaDB:TA15555"/>
<dbReference type="EMBL" id="UIVS01000002">
    <property type="protein sequence ID" value="SVP91111.1"/>
    <property type="molecule type" value="Genomic_DNA"/>
</dbReference>
<sequence length="496" mass="54031">MMKIWKLIIFIIGSINCIDPIDIDLLQAVNMPGVKSTLVTFHTIQYFILAPLDTHFINSVRHGDTMLFQRNNTSCLKIVTTNNGTHSFVYIRIITQNLSDLYFRFYVPIHGPPVLGRMAPALTTVNTLLRLLANSHPSLNPRGFNMFDNSDPIDEDEGEDTDSDDDDDDDDDDDEGGDDGDNGGDGFGGGDGGNSDEGGDDGGNGGGGDEILGPAAIGAVDIALGEMNQEGIQGMIGGLQEFVPNLPEQDENSPNESEGDEGNQEGDEGEEINYEMVQHEGEGLDDSGDNEQDFGMDLSQYAGYFRIHTVPINEQMEQEMDQKILEDMEEIDQQLQQELGQGMEQFGQGLEQSGDGIDQFGGLAPNLSELLDAFLENLIQQQLNPQTMDPELAGYTQSLGPELAGLMDPVGSDTTVYTDPVGPNTLEQVESSGNVDTPGLMEPTVPNTLEQLESTGTKINEPLVEVSPELVEIEMESEVESEGHYDLYDEDKTDTE</sequence>
<feature type="region of interest" description="Disordered" evidence="1">
    <location>
        <begin position="423"/>
        <end position="442"/>
    </location>
</feature>
<evidence type="ECO:0000313" key="3">
    <source>
        <dbReference type="EMBL" id="SVP90594.1"/>
    </source>
</evidence>
<name>A0A3B0MLH6_THEAN</name>
<organism evidence="3">
    <name type="scientific">Theileria annulata</name>
    <dbReference type="NCBI Taxonomy" id="5874"/>
    <lineage>
        <taxon>Eukaryota</taxon>
        <taxon>Sar</taxon>
        <taxon>Alveolata</taxon>
        <taxon>Apicomplexa</taxon>
        <taxon>Aconoidasida</taxon>
        <taxon>Piroplasmida</taxon>
        <taxon>Theileriidae</taxon>
        <taxon>Theileria</taxon>
    </lineage>
</organism>
<dbReference type="EMBL" id="UIVT01000002">
    <property type="protein sequence ID" value="SVP90594.1"/>
    <property type="molecule type" value="Genomic_DNA"/>
</dbReference>
<dbReference type="AlphaFoldDB" id="A0A3B0MLH6"/>
<accession>A0A3B0MLH6</accession>
<evidence type="ECO:0000256" key="1">
    <source>
        <dbReference type="SAM" id="MobiDB-lite"/>
    </source>
</evidence>
<protein>
    <submittedName>
        <fullName evidence="3">Uncharacterized protein</fullName>
    </submittedName>
</protein>